<dbReference type="SUPFAM" id="SSF53335">
    <property type="entry name" value="S-adenosyl-L-methionine-dependent methyltransferases"/>
    <property type="match status" value="1"/>
</dbReference>
<dbReference type="EC" id="2.1.1.156" evidence="6"/>
<organism evidence="6 8">
    <name type="scientific">Pandoraea pulmonicola</name>
    <dbReference type="NCBI Taxonomy" id="93221"/>
    <lineage>
        <taxon>Bacteria</taxon>
        <taxon>Pseudomonadati</taxon>
        <taxon>Pseudomonadota</taxon>
        <taxon>Betaproteobacteria</taxon>
        <taxon>Burkholderiales</taxon>
        <taxon>Burkholderiaceae</taxon>
        <taxon>Pandoraea</taxon>
    </lineage>
</organism>
<name>A0AAJ4ZA11_PANPU</name>
<gene>
    <name evidence="6" type="ORF">NCTC13159_01015</name>
    <name evidence="5" type="ORF">RO07_16035</name>
</gene>
<dbReference type="Pfam" id="PF13649">
    <property type="entry name" value="Methyltransf_25"/>
    <property type="match status" value="1"/>
</dbReference>
<keyword evidence="3" id="KW-0949">S-adenosyl-L-methionine</keyword>
<dbReference type="InterPro" id="IPR041698">
    <property type="entry name" value="Methyltransf_25"/>
</dbReference>
<dbReference type="InterPro" id="IPR014369">
    <property type="entry name" value="Gly/Sar_N_MeTrfase"/>
</dbReference>
<reference evidence="6 8" key="3">
    <citation type="submission" date="2018-06" db="EMBL/GenBank/DDBJ databases">
        <authorList>
            <consortium name="Pathogen Informatics"/>
            <person name="Doyle S."/>
        </authorList>
    </citation>
    <scope>NUCLEOTIDE SEQUENCE [LARGE SCALE GENOMIC DNA]</scope>
    <source>
        <strain evidence="6 8">NCTC13159</strain>
    </source>
</reference>
<evidence type="ECO:0000313" key="7">
    <source>
        <dbReference type="Proteomes" id="UP000035086"/>
    </source>
</evidence>
<dbReference type="GO" id="GO:0006111">
    <property type="term" value="P:regulation of gluconeogenesis"/>
    <property type="evidence" value="ECO:0007669"/>
    <property type="project" value="TreeGrafter"/>
</dbReference>
<dbReference type="InterPro" id="IPR029063">
    <property type="entry name" value="SAM-dependent_MTases_sf"/>
</dbReference>
<dbReference type="RefSeq" id="WP_039409485.1">
    <property type="nucleotide sequence ID" value="NZ_CP010310.2"/>
</dbReference>
<keyword evidence="1 6" id="KW-0489">Methyltransferase</keyword>
<evidence type="ECO:0000256" key="3">
    <source>
        <dbReference type="ARBA" id="ARBA00022691"/>
    </source>
</evidence>
<dbReference type="GO" id="GO:0046498">
    <property type="term" value="P:S-adenosylhomocysteine metabolic process"/>
    <property type="evidence" value="ECO:0007669"/>
    <property type="project" value="TreeGrafter"/>
</dbReference>
<reference evidence="7" key="1">
    <citation type="submission" date="2014-12" db="EMBL/GenBank/DDBJ databases">
        <title>Complete Genome Sequencing of Pandoraea pulmonicola DSM 16583.</title>
        <authorList>
            <person name="Chan K.-G."/>
        </authorList>
    </citation>
    <scope>NUCLEOTIDE SEQUENCE [LARGE SCALE GENOMIC DNA]</scope>
    <source>
        <strain evidence="7">DSM 16583</strain>
    </source>
</reference>
<dbReference type="Proteomes" id="UP000254589">
    <property type="component" value="Unassembled WGS sequence"/>
</dbReference>
<accession>A0AAJ4ZA11</accession>
<sequence length="257" mass="28570">MSQSLECFYDDMASSYHLIFDDWDKAIERQRAVLASLLGESSVLGAVLDCACGIGTQALGLARAGYDVEGTDISKAEVERATREAVLRNLDIKFRVDDMRQLATCNARQYGAVIAFDNAIPHLDSDEEVAMALAAMRRCLRAGGKMLVSLRDYGALLTQRPTVLPPSLYTDNGLRRIVHQLWDWQDARRYMVHLYITLQTSRLDWRSSHFVGHYRAITPEEVAALAVQVGFKHVQVLSPTTTGYYQPIVTGVAPSAS</sequence>
<dbReference type="EMBL" id="CP010310">
    <property type="protein sequence ID" value="AJC21612.1"/>
    <property type="molecule type" value="Genomic_DNA"/>
</dbReference>
<dbReference type="GO" id="GO:0016594">
    <property type="term" value="F:glycine binding"/>
    <property type="evidence" value="ECO:0007669"/>
    <property type="project" value="TreeGrafter"/>
</dbReference>
<dbReference type="PANTHER" id="PTHR16458:SF2">
    <property type="entry name" value="GLYCINE N-METHYLTRANSFERASE"/>
    <property type="match status" value="1"/>
</dbReference>
<keyword evidence="7" id="KW-1185">Reference proteome</keyword>
<keyword evidence="2 6" id="KW-0808">Transferase</keyword>
<evidence type="ECO:0000256" key="2">
    <source>
        <dbReference type="ARBA" id="ARBA00022679"/>
    </source>
</evidence>
<dbReference type="GO" id="GO:0051289">
    <property type="term" value="P:protein homotetramerization"/>
    <property type="evidence" value="ECO:0007669"/>
    <property type="project" value="TreeGrafter"/>
</dbReference>
<evidence type="ECO:0000313" key="8">
    <source>
        <dbReference type="Proteomes" id="UP000254589"/>
    </source>
</evidence>
<dbReference type="AlphaFoldDB" id="A0AAJ4ZA11"/>
<dbReference type="Proteomes" id="UP000035086">
    <property type="component" value="Chromosome"/>
</dbReference>
<dbReference type="GO" id="GO:1901052">
    <property type="term" value="P:sarcosine metabolic process"/>
    <property type="evidence" value="ECO:0007669"/>
    <property type="project" value="TreeGrafter"/>
</dbReference>
<dbReference type="GO" id="GO:0017174">
    <property type="term" value="F:glycine N-methyltransferase activity"/>
    <property type="evidence" value="ECO:0007669"/>
    <property type="project" value="InterPro"/>
</dbReference>
<dbReference type="CDD" id="cd02440">
    <property type="entry name" value="AdoMet_MTases"/>
    <property type="match status" value="1"/>
</dbReference>
<dbReference type="GO" id="GO:0032259">
    <property type="term" value="P:methylation"/>
    <property type="evidence" value="ECO:0007669"/>
    <property type="project" value="UniProtKB-KW"/>
</dbReference>
<evidence type="ECO:0000256" key="1">
    <source>
        <dbReference type="ARBA" id="ARBA00022603"/>
    </source>
</evidence>
<dbReference type="KEGG" id="ppul:RO07_16035"/>
<feature type="domain" description="Methyltransferase" evidence="4">
    <location>
        <begin position="47"/>
        <end position="144"/>
    </location>
</feature>
<reference evidence="5" key="2">
    <citation type="submission" date="2016-11" db="EMBL/GenBank/DDBJ databases">
        <title>Complete Genome Sequencing of Pandoraea pulmonicola DSM 16583.</title>
        <authorList>
            <person name="Chan K.-G."/>
        </authorList>
    </citation>
    <scope>NUCLEOTIDE SEQUENCE</scope>
    <source>
        <strain evidence="5">DSM 16583</strain>
    </source>
</reference>
<dbReference type="EMBL" id="UGSJ01000001">
    <property type="protein sequence ID" value="SUA89548.1"/>
    <property type="molecule type" value="Genomic_DNA"/>
</dbReference>
<dbReference type="GO" id="GO:0006730">
    <property type="term" value="P:one-carbon metabolic process"/>
    <property type="evidence" value="ECO:0007669"/>
    <property type="project" value="TreeGrafter"/>
</dbReference>
<dbReference type="GO" id="GO:0046500">
    <property type="term" value="P:S-adenosylmethionine metabolic process"/>
    <property type="evidence" value="ECO:0007669"/>
    <property type="project" value="TreeGrafter"/>
</dbReference>
<evidence type="ECO:0000259" key="4">
    <source>
        <dbReference type="Pfam" id="PF13649"/>
    </source>
</evidence>
<evidence type="ECO:0000313" key="5">
    <source>
        <dbReference type="EMBL" id="AJC21612.1"/>
    </source>
</evidence>
<dbReference type="GO" id="GO:1904047">
    <property type="term" value="F:S-adenosyl-L-methionine binding"/>
    <property type="evidence" value="ECO:0007669"/>
    <property type="project" value="TreeGrafter"/>
</dbReference>
<dbReference type="PANTHER" id="PTHR16458">
    <property type="entry name" value="GLYCINE N-METHYLTRANSFERASE"/>
    <property type="match status" value="1"/>
</dbReference>
<dbReference type="GO" id="GO:0005829">
    <property type="term" value="C:cytosol"/>
    <property type="evidence" value="ECO:0007669"/>
    <property type="project" value="TreeGrafter"/>
</dbReference>
<evidence type="ECO:0000313" key="6">
    <source>
        <dbReference type="EMBL" id="SUA89548.1"/>
    </source>
</evidence>
<protein>
    <submittedName>
        <fullName evidence="6">Glycine/sarcosine N-methyltransferase</fullName>
        <ecNumber evidence="6">2.1.1.156</ecNumber>
    </submittedName>
</protein>
<dbReference type="Gene3D" id="3.40.50.150">
    <property type="entry name" value="Vaccinia Virus protein VP39"/>
    <property type="match status" value="1"/>
</dbReference>
<proteinExistence type="predicted"/>
<dbReference type="Gene3D" id="2.20.25.110">
    <property type="entry name" value="S-adenosyl-L-methionine-dependent methyltransferases"/>
    <property type="match status" value="1"/>
</dbReference>
<dbReference type="GO" id="GO:0042802">
    <property type="term" value="F:identical protein binding"/>
    <property type="evidence" value="ECO:0007669"/>
    <property type="project" value="TreeGrafter"/>
</dbReference>